<comment type="caution">
    <text evidence="1">The sequence shown here is derived from an EMBL/GenBank/DDBJ whole genome shotgun (WGS) entry which is preliminary data.</text>
</comment>
<dbReference type="RefSeq" id="WP_380940235.1">
    <property type="nucleotide sequence ID" value="NZ_JBHUFC010000003.1"/>
</dbReference>
<evidence type="ECO:0000313" key="2">
    <source>
        <dbReference type="Proteomes" id="UP001597283"/>
    </source>
</evidence>
<name>A0ABW4NEA3_9SPHN</name>
<sequence>MFVIAAVAPVEAQRAPSPVPARSGGMRWEGERPANWNGTLLLWSRGYSPVAGRPESAPAALKTALLAEGYAIAGSDYGSGGWALAEAVPAQRATIAAFAARYGKPRRVIAWGYSMGGLVTTALAEQRPAAIDGGVALCASIGGALGMMNMALDGASAFRTLIAPDAGIRIVDVDDDMANGKRVATALAAVSGTPSGRARISLAGVLAGIPGWTSPDRAEPAATDYAAQADEIARSFVRGVFLPRVDQQARAGGAFSWNVGVDYRQQLALSGRREMVAALYRAADLDLDADLARLQAAPRIAATPRAVRYMMAHYTPNARPTVPLVAVQAVGDGLTSPSLQRGYVDAARGDVRSLWVRGAGHCTFAPQTVLASLRYLDARLTQGRWPARPAGFVDHTPPPMLRPCVRGGRCR</sequence>
<keyword evidence="2" id="KW-1185">Reference proteome</keyword>
<dbReference type="GO" id="GO:0016787">
    <property type="term" value="F:hydrolase activity"/>
    <property type="evidence" value="ECO:0007669"/>
    <property type="project" value="UniProtKB-KW"/>
</dbReference>
<evidence type="ECO:0000313" key="1">
    <source>
        <dbReference type="EMBL" id="MFD1787874.1"/>
    </source>
</evidence>
<dbReference type="EMBL" id="JBHUFC010000003">
    <property type="protein sequence ID" value="MFD1787874.1"/>
    <property type="molecule type" value="Genomic_DNA"/>
</dbReference>
<reference evidence="2" key="1">
    <citation type="journal article" date="2019" name="Int. J. Syst. Evol. Microbiol.">
        <title>The Global Catalogue of Microorganisms (GCM) 10K type strain sequencing project: providing services to taxonomists for standard genome sequencing and annotation.</title>
        <authorList>
            <consortium name="The Broad Institute Genomics Platform"/>
            <consortium name="The Broad Institute Genome Sequencing Center for Infectious Disease"/>
            <person name="Wu L."/>
            <person name="Ma J."/>
        </authorList>
    </citation>
    <scope>NUCLEOTIDE SEQUENCE [LARGE SCALE GENOMIC DNA]</scope>
    <source>
        <strain evidence="2">Q85</strain>
    </source>
</reference>
<dbReference type="EC" id="3.4.-.-" evidence="1"/>
<protein>
    <submittedName>
        <fullName evidence="1">Alpha/beta hydrolase family protein</fullName>
        <ecNumber evidence="1">3.4.-.-</ecNumber>
    </submittedName>
</protein>
<dbReference type="Proteomes" id="UP001597283">
    <property type="component" value="Unassembled WGS sequence"/>
</dbReference>
<dbReference type="InterPro" id="IPR029058">
    <property type="entry name" value="AB_hydrolase_fold"/>
</dbReference>
<dbReference type="SUPFAM" id="SSF53474">
    <property type="entry name" value="alpha/beta-Hydrolases"/>
    <property type="match status" value="1"/>
</dbReference>
<accession>A0ABW4NEA3</accession>
<proteinExistence type="predicted"/>
<dbReference type="Gene3D" id="3.40.50.1820">
    <property type="entry name" value="alpha/beta hydrolase"/>
    <property type="match status" value="1"/>
</dbReference>
<keyword evidence="1" id="KW-0378">Hydrolase</keyword>
<organism evidence="1 2">
    <name type="scientific">Sphingomonas floccifaciens</name>
    <dbReference type="NCBI Taxonomy" id="1844115"/>
    <lineage>
        <taxon>Bacteria</taxon>
        <taxon>Pseudomonadati</taxon>
        <taxon>Pseudomonadota</taxon>
        <taxon>Alphaproteobacteria</taxon>
        <taxon>Sphingomonadales</taxon>
        <taxon>Sphingomonadaceae</taxon>
        <taxon>Sphingomonas</taxon>
    </lineage>
</organism>
<gene>
    <name evidence="1" type="ORF">ACFSC3_09835</name>
</gene>